<dbReference type="Pfam" id="PF19358">
    <property type="entry name" value="DUF5935"/>
    <property type="match status" value="1"/>
</dbReference>
<feature type="transmembrane region" description="Helical" evidence="5">
    <location>
        <begin position="281"/>
        <end position="300"/>
    </location>
</feature>
<feature type="transmembrane region" description="Helical" evidence="5">
    <location>
        <begin position="103"/>
        <end position="122"/>
    </location>
</feature>
<evidence type="ECO:0000313" key="8">
    <source>
        <dbReference type="EMBL" id="MCA1855861.1"/>
    </source>
</evidence>
<dbReference type="NCBIfam" id="TIGR03097">
    <property type="entry name" value="PEP_O_lig_1"/>
    <property type="match status" value="1"/>
</dbReference>
<evidence type="ECO:0000259" key="7">
    <source>
        <dbReference type="Pfam" id="PF19358"/>
    </source>
</evidence>
<feature type="transmembrane region" description="Helical" evidence="5">
    <location>
        <begin position="70"/>
        <end position="91"/>
    </location>
</feature>
<sequence length="446" mass="49445">MRDLVLLSILPFVIYATIKRPFIGIGLWIWTALFFPNAWVYGMAGNLRYNLLFTSFAILSYLLSKDKPKFVLGGLGALVLLFFAWTTVSTAMSVGLPERSWDIWVRFSKVITLFLFVILVLNKKLHIDFFLWCVVLSVGFYANLEALKFVASGGGHKISGLSGHVLGDRNELAVAFVMTLPICYYLLGEYRNRSRVIAIGLLGTMGLLVAGIIGTQSRGGFIALAGFGAYFFFKSKHKFIFLILSGILILGLAQLVSAEWISRMDTINAADDDASFMGRVVAWKLSFILAMQNPFFGGGFKSLEYFPVWSSLSQHFFQYDWFYTGDALPNTKFGRAAHSIYFQVLGEQGFAGLAIFLACLGGAFMKAGRITRKVRRLNGPAWISSLSTMLQLCLFAFALGGAALSFAYFELFYAIIALLILLEARVLPAALKQQSSTPVTNSDVRQ</sequence>
<feature type="domain" description="O-antigen ligase-related" evidence="6">
    <location>
        <begin position="205"/>
        <end position="357"/>
    </location>
</feature>
<evidence type="ECO:0000259" key="6">
    <source>
        <dbReference type="Pfam" id="PF04932"/>
    </source>
</evidence>
<feature type="transmembrane region" description="Helical" evidence="5">
    <location>
        <begin position="349"/>
        <end position="367"/>
    </location>
</feature>
<feature type="transmembrane region" description="Helical" evidence="5">
    <location>
        <begin position="171"/>
        <end position="188"/>
    </location>
</feature>
<accession>A0ABS7YAA2</accession>
<dbReference type="InterPro" id="IPR007016">
    <property type="entry name" value="O-antigen_ligase-rel_domated"/>
</dbReference>
<feature type="transmembrane region" description="Helical" evidence="5">
    <location>
        <begin position="379"/>
        <end position="399"/>
    </location>
</feature>
<feature type="domain" description="DUF5935" evidence="7">
    <location>
        <begin position="1"/>
        <end position="186"/>
    </location>
</feature>
<keyword evidence="4 5" id="KW-0472">Membrane</keyword>
<evidence type="ECO:0000256" key="5">
    <source>
        <dbReference type="SAM" id="Phobius"/>
    </source>
</evidence>
<feature type="transmembrane region" description="Helical" evidence="5">
    <location>
        <begin position="200"/>
        <end position="233"/>
    </location>
</feature>
<dbReference type="PANTHER" id="PTHR37422:SF23">
    <property type="entry name" value="TEICHURONIC ACID BIOSYNTHESIS PROTEIN TUAE"/>
    <property type="match status" value="1"/>
</dbReference>
<dbReference type="Pfam" id="PF04932">
    <property type="entry name" value="Wzy_C"/>
    <property type="match status" value="1"/>
</dbReference>
<evidence type="ECO:0000256" key="2">
    <source>
        <dbReference type="ARBA" id="ARBA00022692"/>
    </source>
</evidence>
<evidence type="ECO:0000256" key="4">
    <source>
        <dbReference type="ARBA" id="ARBA00023136"/>
    </source>
</evidence>
<feature type="transmembrane region" description="Helical" evidence="5">
    <location>
        <begin position="129"/>
        <end position="151"/>
    </location>
</feature>
<dbReference type="GO" id="GO:0016874">
    <property type="term" value="F:ligase activity"/>
    <property type="evidence" value="ECO:0007669"/>
    <property type="project" value="UniProtKB-KW"/>
</dbReference>
<gene>
    <name evidence="8" type="ORF">LE190_07970</name>
</gene>
<dbReference type="Proteomes" id="UP001198602">
    <property type="component" value="Unassembled WGS sequence"/>
</dbReference>
<dbReference type="InterPro" id="IPR045979">
    <property type="entry name" value="DUF5935"/>
</dbReference>
<name>A0ABS7YAA2_9BURK</name>
<dbReference type="InterPro" id="IPR017528">
    <property type="entry name" value="CHP03097O-antigen_lig-rel"/>
</dbReference>
<keyword evidence="8" id="KW-0436">Ligase</keyword>
<keyword evidence="2 5" id="KW-0812">Transmembrane</keyword>
<protein>
    <submittedName>
        <fullName evidence="8">O-glycosylation ligase, exosortase A system-associated</fullName>
    </submittedName>
</protein>
<keyword evidence="3 5" id="KW-1133">Transmembrane helix</keyword>
<dbReference type="InterPro" id="IPR051533">
    <property type="entry name" value="WaaL-like"/>
</dbReference>
<dbReference type="EMBL" id="JAHYBX010000002">
    <property type="protein sequence ID" value="MCA1855861.1"/>
    <property type="molecule type" value="Genomic_DNA"/>
</dbReference>
<feature type="transmembrane region" description="Helical" evidence="5">
    <location>
        <begin position="405"/>
        <end position="422"/>
    </location>
</feature>
<evidence type="ECO:0000256" key="1">
    <source>
        <dbReference type="ARBA" id="ARBA00004141"/>
    </source>
</evidence>
<feature type="transmembrane region" description="Helical" evidence="5">
    <location>
        <begin position="239"/>
        <end position="261"/>
    </location>
</feature>
<dbReference type="RefSeq" id="WP_225238225.1">
    <property type="nucleotide sequence ID" value="NZ_JAHYBX010000002.1"/>
</dbReference>
<evidence type="ECO:0000256" key="3">
    <source>
        <dbReference type="ARBA" id="ARBA00022989"/>
    </source>
</evidence>
<keyword evidence="9" id="KW-1185">Reference proteome</keyword>
<proteinExistence type="predicted"/>
<feature type="transmembrane region" description="Helical" evidence="5">
    <location>
        <begin position="21"/>
        <end position="41"/>
    </location>
</feature>
<evidence type="ECO:0000313" key="9">
    <source>
        <dbReference type="Proteomes" id="UP001198602"/>
    </source>
</evidence>
<comment type="subcellular location">
    <subcellularLocation>
        <location evidence="1">Membrane</location>
        <topology evidence="1">Multi-pass membrane protein</topology>
    </subcellularLocation>
</comment>
<organism evidence="8 9">
    <name type="scientific">Massilia hydrophila</name>
    <dbReference type="NCBI Taxonomy" id="3044279"/>
    <lineage>
        <taxon>Bacteria</taxon>
        <taxon>Pseudomonadati</taxon>
        <taxon>Pseudomonadota</taxon>
        <taxon>Betaproteobacteria</taxon>
        <taxon>Burkholderiales</taxon>
        <taxon>Oxalobacteraceae</taxon>
        <taxon>Telluria group</taxon>
        <taxon>Massilia</taxon>
    </lineage>
</organism>
<comment type="caution">
    <text evidence="8">The sequence shown here is derived from an EMBL/GenBank/DDBJ whole genome shotgun (WGS) entry which is preliminary data.</text>
</comment>
<feature type="transmembrane region" description="Helical" evidence="5">
    <location>
        <begin position="47"/>
        <end position="63"/>
    </location>
</feature>
<reference evidence="8 9" key="1">
    <citation type="submission" date="2021-07" db="EMBL/GenBank/DDBJ databases">
        <title>Characterization of Violacein-producing bacteria and related species.</title>
        <authorList>
            <person name="Wilson H.S."/>
            <person name="De Leon M.E."/>
        </authorList>
    </citation>
    <scope>NUCLEOTIDE SEQUENCE [LARGE SCALE GENOMIC DNA]</scope>
    <source>
        <strain evidence="8 9">HSC-2F05</strain>
    </source>
</reference>
<dbReference type="PANTHER" id="PTHR37422">
    <property type="entry name" value="TEICHURONIC ACID BIOSYNTHESIS PROTEIN TUAE"/>
    <property type="match status" value="1"/>
</dbReference>